<dbReference type="SUPFAM" id="SSF48726">
    <property type="entry name" value="Immunoglobulin"/>
    <property type="match status" value="2"/>
</dbReference>
<dbReference type="GO" id="GO:0005102">
    <property type="term" value="F:signaling receptor binding"/>
    <property type="evidence" value="ECO:0007669"/>
    <property type="project" value="TreeGrafter"/>
</dbReference>
<name>V9L1R5_CALMI</name>
<dbReference type="GO" id="GO:0001817">
    <property type="term" value="P:regulation of cytokine production"/>
    <property type="evidence" value="ECO:0007669"/>
    <property type="project" value="TreeGrafter"/>
</dbReference>
<dbReference type="GO" id="GO:1903037">
    <property type="term" value="P:regulation of leukocyte cell-cell adhesion"/>
    <property type="evidence" value="ECO:0007669"/>
    <property type="project" value="UniProtKB-ARBA"/>
</dbReference>
<keyword evidence="8" id="KW-1133">Transmembrane helix</keyword>
<evidence type="ECO:0000256" key="1">
    <source>
        <dbReference type="ARBA" id="ARBA00004370"/>
    </source>
</evidence>
<evidence type="ECO:0000256" key="6">
    <source>
        <dbReference type="ARBA" id="ARBA00023319"/>
    </source>
</evidence>
<feature type="region of interest" description="Disordered" evidence="7">
    <location>
        <begin position="1"/>
        <end position="28"/>
    </location>
</feature>
<dbReference type="EMBL" id="JW872772">
    <property type="protein sequence ID" value="AFP05290.1"/>
    <property type="molecule type" value="mRNA"/>
</dbReference>
<dbReference type="FunFam" id="2.60.40.10:FF:000142">
    <property type="entry name" value="V-set domain-containing T-cell activation inhibitor 1"/>
    <property type="match status" value="1"/>
</dbReference>
<dbReference type="SMART" id="SM00406">
    <property type="entry name" value="IGv"/>
    <property type="match status" value="1"/>
</dbReference>
<dbReference type="Pfam" id="PF07686">
    <property type="entry name" value="V-set"/>
    <property type="match status" value="1"/>
</dbReference>
<dbReference type="PROSITE" id="PS50835">
    <property type="entry name" value="IG_LIKE"/>
    <property type="match status" value="1"/>
</dbReference>
<dbReference type="InterPro" id="IPR013106">
    <property type="entry name" value="Ig_V-set"/>
</dbReference>
<evidence type="ECO:0000256" key="7">
    <source>
        <dbReference type="SAM" id="MobiDB-lite"/>
    </source>
</evidence>
<accession>V9L1R5</accession>
<sequence>MEREGERQREREKGGTLHPLCPLSGRGGEKMGASDGAQVLGVLLLLRVFQPSAQFKVQCASAPVVAAVGQTVVLECQLIPGEAVGNMEVTWSRVADHAVVHLYRGGVDLAESQATGYRGRTQLFPSELSRGNVSLALSRLALGDAGAFRCLVASGDRGYEEALITLSVNSVGRTPSVNLHGYGGRAGSVEVLCESEGWFPEPRVGWTLRGEPAAETRAGGPAGPGKGGFYQVRSILQVSGVADNPVACLVHNPALNSTAHSVLHVPADLFPRASAWQTGFILIFVTAVVIVAVTAFLFNRQAKELRELYRRPDVKEFELVKENCVRLRALLDTHNKELAQIRLLSPTAIQRIKSASVEVQLDADTASAGLGVSQEGRTLSLKTKDGPVAPGVLRALGREG</sequence>
<comment type="subcellular location">
    <subcellularLocation>
        <location evidence="1">Membrane</location>
    </subcellularLocation>
</comment>
<dbReference type="Gene3D" id="2.60.40.10">
    <property type="entry name" value="Immunoglobulins"/>
    <property type="match status" value="2"/>
</dbReference>
<evidence type="ECO:0000256" key="3">
    <source>
        <dbReference type="ARBA" id="ARBA00023136"/>
    </source>
</evidence>
<dbReference type="InterPro" id="IPR003599">
    <property type="entry name" value="Ig_sub"/>
</dbReference>
<evidence type="ECO:0000256" key="8">
    <source>
        <dbReference type="SAM" id="Phobius"/>
    </source>
</evidence>
<dbReference type="InterPro" id="IPR007110">
    <property type="entry name" value="Ig-like_dom"/>
</dbReference>
<dbReference type="InterPro" id="IPR036179">
    <property type="entry name" value="Ig-like_dom_sf"/>
</dbReference>
<dbReference type="AlphaFoldDB" id="V9L1R5"/>
<keyword evidence="5" id="KW-0325">Glycoprotein</keyword>
<reference evidence="10" key="1">
    <citation type="journal article" date="2014" name="Nature">
        <title>Elephant shark genome provides unique insights into gnathostome evolution.</title>
        <authorList>
            <consortium name="International Elephant Shark Genome Sequencing Consortium"/>
            <person name="Venkatesh B."/>
            <person name="Lee A.P."/>
            <person name="Ravi V."/>
            <person name="Maurya A.K."/>
            <person name="Lian M.M."/>
            <person name="Swann J.B."/>
            <person name="Ohta Y."/>
            <person name="Flajnik M.F."/>
            <person name="Sutoh Y."/>
            <person name="Kasahara M."/>
            <person name="Hoon S."/>
            <person name="Gangu V."/>
            <person name="Roy S.W."/>
            <person name="Irimia M."/>
            <person name="Korzh V."/>
            <person name="Kondrychyn I."/>
            <person name="Lim Z.W."/>
            <person name="Tay B.H."/>
            <person name="Tohari S."/>
            <person name="Kong K.W."/>
            <person name="Ho S."/>
            <person name="Lorente-Galdos B."/>
            <person name="Quilez J."/>
            <person name="Marques-Bonet T."/>
            <person name="Raney B.J."/>
            <person name="Ingham P.W."/>
            <person name="Tay A."/>
            <person name="Hillier L.W."/>
            <person name="Minx P."/>
            <person name="Boehm T."/>
            <person name="Wilson R.K."/>
            <person name="Brenner S."/>
            <person name="Warren W.C."/>
        </authorList>
    </citation>
    <scope>NUCLEOTIDE SEQUENCE</scope>
    <source>
        <tissue evidence="10">Intestine</tissue>
    </source>
</reference>
<keyword evidence="2" id="KW-0732">Signal</keyword>
<feature type="compositionally biased region" description="Basic and acidic residues" evidence="7">
    <location>
        <begin position="1"/>
        <end position="15"/>
    </location>
</feature>
<evidence type="ECO:0000259" key="9">
    <source>
        <dbReference type="PROSITE" id="PS50835"/>
    </source>
</evidence>
<feature type="non-terminal residue" evidence="10">
    <location>
        <position position="400"/>
    </location>
</feature>
<dbReference type="GO" id="GO:0050852">
    <property type="term" value="P:T cell receptor signaling pathway"/>
    <property type="evidence" value="ECO:0007669"/>
    <property type="project" value="TreeGrafter"/>
</dbReference>
<keyword evidence="8" id="KW-0812">Transmembrane</keyword>
<organism evidence="10">
    <name type="scientific">Callorhinchus milii</name>
    <name type="common">Ghost shark</name>
    <dbReference type="NCBI Taxonomy" id="7868"/>
    <lineage>
        <taxon>Eukaryota</taxon>
        <taxon>Metazoa</taxon>
        <taxon>Chordata</taxon>
        <taxon>Craniata</taxon>
        <taxon>Vertebrata</taxon>
        <taxon>Chondrichthyes</taxon>
        <taxon>Holocephali</taxon>
        <taxon>Chimaeriformes</taxon>
        <taxon>Callorhinchidae</taxon>
        <taxon>Callorhinchus</taxon>
    </lineage>
</organism>
<keyword evidence="3 8" id="KW-0472">Membrane</keyword>
<dbReference type="InterPro" id="IPR013783">
    <property type="entry name" value="Ig-like_fold"/>
</dbReference>
<keyword evidence="6" id="KW-0393">Immunoglobulin domain</keyword>
<dbReference type="GO" id="GO:0009897">
    <property type="term" value="C:external side of plasma membrane"/>
    <property type="evidence" value="ECO:0007669"/>
    <property type="project" value="TreeGrafter"/>
</dbReference>
<evidence type="ECO:0000256" key="2">
    <source>
        <dbReference type="ARBA" id="ARBA00022729"/>
    </source>
</evidence>
<dbReference type="PANTHER" id="PTHR24100">
    <property type="entry name" value="BUTYROPHILIN"/>
    <property type="match status" value="1"/>
</dbReference>
<evidence type="ECO:0000313" key="10">
    <source>
        <dbReference type="EMBL" id="AFP05290.1"/>
    </source>
</evidence>
<keyword evidence="4" id="KW-1015">Disulfide bond</keyword>
<protein>
    <submittedName>
        <fullName evidence="10">Butyrophilin subfamily 1 member A1</fullName>
    </submittedName>
</protein>
<proteinExistence type="evidence at transcript level"/>
<dbReference type="InterPro" id="IPR053896">
    <property type="entry name" value="BTN3A2-like_Ig-C"/>
</dbReference>
<evidence type="ECO:0000256" key="4">
    <source>
        <dbReference type="ARBA" id="ARBA00023157"/>
    </source>
</evidence>
<dbReference type="Pfam" id="PF22705">
    <property type="entry name" value="C2-set_3"/>
    <property type="match status" value="1"/>
</dbReference>
<feature type="transmembrane region" description="Helical" evidence="8">
    <location>
        <begin position="275"/>
        <end position="298"/>
    </location>
</feature>
<dbReference type="InterPro" id="IPR050504">
    <property type="entry name" value="IgSF_BTN/MOG"/>
</dbReference>
<dbReference type="GO" id="GO:0050863">
    <property type="term" value="P:regulation of T cell activation"/>
    <property type="evidence" value="ECO:0007669"/>
    <property type="project" value="UniProtKB-ARBA"/>
</dbReference>
<evidence type="ECO:0000256" key="5">
    <source>
        <dbReference type="ARBA" id="ARBA00023180"/>
    </source>
</evidence>
<dbReference type="SMART" id="SM00409">
    <property type="entry name" value="IG"/>
    <property type="match status" value="1"/>
</dbReference>
<feature type="domain" description="Ig-like" evidence="9">
    <location>
        <begin position="51"/>
        <end position="167"/>
    </location>
</feature>